<dbReference type="Proteomes" id="UP000439903">
    <property type="component" value="Unassembled WGS sequence"/>
</dbReference>
<dbReference type="InterPro" id="IPR036638">
    <property type="entry name" value="HLH_DNA-bd_sf"/>
</dbReference>
<dbReference type="SUPFAM" id="SSF47459">
    <property type="entry name" value="HLH, helix-loop-helix DNA-binding domain"/>
    <property type="match status" value="1"/>
</dbReference>
<dbReference type="AlphaFoldDB" id="A0A8H4AFQ6"/>
<protein>
    <submittedName>
        <fullName evidence="1">Mlx-interacting protein</fullName>
    </submittedName>
</protein>
<reference evidence="1 2" key="1">
    <citation type="journal article" date="2019" name="Environ. Microbiol.">
        <title>At the nexus of three kingdoms: the genome of the mycorrhizal fungus Gigaspora margarita provides insights into plant, endobacterial and fungal interactions.</title>
        <authorList>
            <person name="Venice F."/>
            <person name="Ghignone S."/>
            <person name="Salvioli di Fossalunga A."/>
            <person name="Amselem J."/>
            <person name="Novero M."/>
            <person name="Xianan X."/>
            <person name="Sedzielewska Toro K."/>
            <person name="Morin E."/>
            <person name="Lipzen A."/>
            <person name="Grigoriev I.V."/>
            <person name="Henrissat B."/>
            <person name="Martin F.M."/>
            <person name="Bonfante P."/>
        </authorList>
    </citation>
    <scope>NUCLEOTIDE SEQUENCE [LARGE SCALE GENOMIC DNA]</scope>
    <source>
        <strain evidence="1 2">BEG34</strain>
    </source>
</reference>
<keyword evidence="2" id="KW-1185">Reference proteome</keyword>
<sequence length="101" mass="11719">MYLKQGDSQILPCDEQQFDNSSVDEVDIDDKSSKQLLYTNTGRKMSKAVLLQKAVSHIENSLRKENMLLDEINHLNQNCLYLRAELEKEKRMSALNFLDIN</sequence>
<proteinExistence type="predicted"/>
<evidence type="ECO:0000313" key="2">
    <source>
        <dbReference type="Proteomes" id="UP000439903"/>
    </source>
</evidence>
<comment type="caution">
    <text evidence="1">The sequence shown here is derived from an EMBL/GenBank/DDBJ whole genome shotgun (WGS) entry which is preliminary data.</text>
</comment>
<dbReference type="GO" id="GO:0046983">
    <property type="term" value="F:protein dimerization activity"/>
    <property type="evidence" value="ECO:0007669"/>
    <property type="project" value="InterPro"/>
</dbReference>
<dbReference type="EMBL" id="WTPW01000666">
    <property type="protein sequence ID" value="KAF0490029.1"/>
    <property type="molecule type" value="Genomic_DNA"/>
</dbReference>
<organism evidence="1 2">
    <name type="scientific">Gigaspora margarita</name>
    <dbReference type="NCBI Taxonomy" id="4874"/>
    <lineage>
        <taxon>Eukaryota</taxon>
        <taxon>Fungi</taxon>
        <taxon>Fungi incertae sedis</taxon>
        <taxon>Mucoromycota</taxon>
        <taxon>Glomeromycotina</taxon>
        <taxon>Glomeromycetes</taxon>
        <taxon>Diversisporales</taxon>
        <taxon>Gigasporaceae</taxon>
        <taxon>Gigaspora</taxon>
    </lineage>
</organism>
<dbReference type="Gene3D" id="4.10.280.10">
    <property type="entry name" value="Helix-loop-helix DNA-binding domain"/>
    <property type="match status" value="1"/>
</dbReference>
<name>A0A8H4AFQ6_GIGMA</name>
<accession>A0A8H4AFQ6</accession>
<evidence type="ECO:0000313" key="1">
    <source>
        <dbReference type="EMBL" id="KAF0490029.1"/>
    </source>
</evidence>
<dbReference type="OrthoDB" id="5778525at2759"/>
<gene>
    <name evidence="1" type="ORF">F8M41_021995</name>
</gene>